<feature type="transmembrane region" description="Helical" evidence="1">
    <location>
        <begin position="40"/>
        <end position="58"/>
    </location>
</feature>
<sequence>MNEEAKFSPARSRALLAVVLAGSLVANVAAQAFGLSLYISAAFGLIAIASGVALFSNYRKNRQDSRN</sequence>
<gene>
    <name evidence="2" type="ORF">SK571_23095</name>
</gene>
<reference evidence="2 3" key="2">
    <citation type="submission" date="2023-11" db="EMBL/GenBank/DDBJ databases">
        <authorList>
            <person name="Lara A.C."/>
            <person name="Chronakova A."/>
        </authorList>
    </citation>
    <scope>NUCLEOTIDE SEQUENCE [LARGE SCALE GENOMIC DNA]</scope>
    <source>
        <strain evidence="2 3">BCCO 10_0798</strain>
    </source>
</reference>
<proteinExistence type="predicted"/>
<keyword evidence="1" id="KW-1133">Transmembrane helix</keyword>
<name>A0ABU4TVE0_9PSEU</name>
<protein>
    <submittedName>
        <fullName evidence="2">Uncharacterized protein</fullName>
    </submittedName>
</protein>
<organism evidence="2 3">
    <name type="scientific">Lentzea kristufekii</name>
    <dbReference type="NCBI Taxonomy" id="3095430"/>
    <lineage>
        <taxon>Bacteria</taxon>
        <taxon>Bacillati</taxon>
        <taxon>Actinomycetota</taxon>
        <taxon>Actinomycetes</taxon>
        <taxon>Pseudonocardiales</taxon>
        <taxon>Pseudonocardiaceae</taxon>
        <taxon>Lentzea</taxon>
    </lineage>
</organism>
<reference evidence="2 3" key="1">
    <citation type="submission" date="2023-11" db="EMBL/GenBank/DDBJ databases">
        <title>Lentzea sokolovensis, sp. nov., Lentzea kristufkii, sp. nov., and Lentzea miocenensis, sp. nov., rare actinobacteria from Sokolov Coal Basin, Miocene lacustrine sediment, Czech Republic.</title>
        <authorList>
            <person name="Lara A."/>
            <person name="Kotroba L."/>
            <person name="Nouioui I."/>
            <person name="Neumann-Schaal M."/>
            <person name="Mast Y."/>
            <person name="Chronakova A."/>
        </authorList>
    </citation>
    <scope>NUCLEOTIDE SEQUENCE [LARGE SCALE GENOMIC DNA]</scope>
    <source>
        <strain evidence="2 3">BCCO 10_0798</strain>
    </source>
</reference>
<accession>A0ABU4TVE0</accession>
<keyword evidence="1" id="KW-0472">Membrane</keyword>
<dbReference type="EMBL" id="JAXAVV010000011">
    <property type="protein sequence ID" value="MDX8052283.1"/>
    <property type="molecule type" value="Genomic_DNA"/>
</dbReference>
<comment type="caution">
    <text evidence="2">The sequence shown here is derived from an EMBL/GenBank/DDBJ whole genome shotgun (WGS) entry which is preliminary data.</text>
</comment>
<evidence type="ECO:0000313" key="2">
    <source>
        <dbReference type="EMBL" id="MDX8052283.1"/>
    </source>
</evidence>
<dbReference type="Proteomes" id="UP001271792">
    <property type="component" value="Unassembled WGS sequence"/>
</dbReference>
<evidence type="ECO:0000256" key="1">
    <source>
        <dbReference type="SAM" id="Phobius"/>
    </source>
</evidence>
<keyword evidence="3" id="KW-1185">Reference proteome</keyword>
<dbReference type="RefSeq" id="WP_319986166.1">
    <property type="nucleotide sequence ID" value="NZ_JAXAVV010000011.1"/>
</dbReference>
<keyword evidence="1" id="KW-0812">Transmembrane</keyword>
<evidence type="ECO:0000313" key="3">
    <source>
        <dbReference type="Proteomes" id="UP001271792"/>
    </source>
</evidence>